<feature type="transmembrane region" description="Helical" evidence="2">
    <location>
        <begin position="21"/>
        <end position="41"/>
    </location>
</feature>
<keyword evidence="1" id="KW-0175">Coiled coil</keyword>
<gene>
    <name evidence="4" type="ORF">BJF91_08405</name>
    <name evidence="3" type="ORF">GGQ71_002083</name>
</gene>
<dbReference type="AlphaFoldDB" id="A0A1Q9A0R8"/>
<dbReference type="Proteomes" id="UP000185598">
    <property type="component" value="Unassembled WGS sequence"/>
</dbReference>
<evidence type="ECO:0000313" key="3">
    <source>
        <dbReference type="EMBL" id="MBB4007820.1"/>
    </source>
</evidence>
<keyword evidence="2" id="KW-0812">Transmembrane</keyword>
<feature type="coiled-coil region" evidence="1">
    <location>
        <begin position="57"/>
        <end position="84"/>
    </location>
</feature>
<name>A0A1Q9A0R8_9HYPH</name>
<protein>
    <submittedName>
        <fullName evidence="3">Putative membrane protein YvbJ</fullName>
    </submittedName>
</protein>
<dbReference type="STRING" id="887144.BJF91_08405"/>
<evidence type="ECO:0000313" key="6">
    <source>
        <dbReference type="Proteomes" id="UP000544107"/>
    </source>
</evidence>
<reference evidence="3 6" key="2">
    <citation type="submission" date="2020-08" db="EMBL/GenBank/DDBJ databases">
        <title>Genomic Encyclopedia of Type Strains, Phase IV (KMG-IV): sequencing the most valuable type-strain genomes for metagenomic binning, comparative biology and taxonomic classification.</title>
        <authorList>
            <person name="Goeker M."/>
        </authorList>
    </citation>
    <scope>NUCLEOTIDE SEQUENCE [LARGE SCALE GENOMIC DNA]</scope>
    <source>
        <strain evidence="3 6">DSM 100021</strain>
    </source>
</reference>
<reference evidence="4 5" key="1">
    <citation type="submission" date="2016-09" db="EMBL/GenBank/DDBJ databases">
        <title>Rhizobium oryziradicis sp. nov., isolated from the root of rice.</title>
        <authorList>
            <person name="Zhao J."/>
            <person name="Zhang X."/>
        </authorList>
    </citation>
    <scope>NUCLEOTIDE SEQUENCE [LARGE SCALE GENOMIC DNA]</scope>
    <source>
        <strain evidence="4 5">14971</strain>
    </source>
</reference>
<comment type="caution">
    <text evidence="4">The sequence shown here is derived from an EMBL/GenBank/DDBJ whole genome shotgun (WGS) entry which is preliminary data.</text>
</comment>
<evidence type="ECO:0000313" key="5">
    <source>
        <dbReference type="Proteomes" id="UP000185598"/>
    </source>
</evidence>
<evidence type="ECO:0000313" key="4">
    <source>
        <dbReference type="EMBL" id="OLP48162.1"/>
    </source>
</evidence>
<dbReference type="EMBL" id="JACIED010000002">
    <property type="protein sequence ID" value="MBB4007820.1"/>
    <property type="molecule type" value="Genomic_DNA"/>
</dbReference>
<dbReference type="Proteomes" id="UP000544107">
    <property type="component" value="Unassembled WGS sequence"/>
</dbReference>
<keyword evidence="2" id="KW-0472">Membrane</keyword>
<organism evidence="4 5">
    <name type="scientific">Allorhizobium taibaishanense</name>
    <dbReference type="NCBI Taxonomy" id="887144"/>
    <lineage>
        <taxon>Bacteria</taxon>
        <taxon>Pseudomonadati</taxon>
        <taxon>Pseudomonadota</taxon>
        <taxon>Alphaproteobacteria</taxon>
        <taxon>Hyphomicrobiales</taxon>
        <taxon>Rhizobiaceae</taxon>
        <taxon>Rhizobium/Agrobacterium group</taxon>
        <taxon>Allorhizobium</taxon>
    </lineage>
</organism>
<sequence>MIGLALAAWTALKTLREKIDWRGIALIAAVLIVGFAVHRWASSLKEAGRVEIRQQWAEAQKKANAEQLAKIAEQQKQIDAADAALVTTMAAHVGQVAGLEAALDDERKTTNAKPSAAAGAACPDAGVAIPERVRNALNAIGATDR</sequence>
<evidence type="ECO:0000256" key="1">
    <source>
        <dbReference type="SAM" id="Coils"/>
    </source>
</evidence>
<accession>A0A1Q9A0R8</accession>
<proteinExistence type="predicted"/>
<dbReference type="OrthoDB" id="9805629at2"/>
<evidence type="ECO:0000256" key="2">
    <source>
        <dbReference type="SAM" id="Phobius"/>
    </source>
</evidence>
<dbReference type="EMBL" id="MKIN01000024">
    <property type="protein sequence ID" value="OLP48162.1"/>
    <property type="molecule type" value="Genomic_DNA"/>
</dbReference>
<keyword evidence="2" id="KW-1133">Transmembrane helix</keyword>
<keyword evidence="5" id="KW-1185">Reference proteome</keyword>
<dbReference type="RefSeq" id="WP_075616215.1">
    <property type="nucleotide sequence ID" value="NZ_JACIED010000002.1"/>
</dbReference>